<accession>A0A0R3SLB6</accession>
<reference evidence="4" key="1">
    <citation type="submission" date="2017-02" db="UniProtKB">
        <authorList>
            <consortium name="WormBaseParasite"/>
        </authorList>
    </citation>
    <scope>IDENTIFICATION</scope>
</reference>
<sequence length="339" mass="37573">MENMDKNMTDEEEIQSELPTHPSQASFCQSNISSNIDSTGDHVPSTSLQPFAATSADSGENETIVQEPQHELPSSNSPQASLSQPRGNLNVVTTAVQTSISFGSQMSPNTFANFLQLPAFPGCPPLLLYIIFKTHVFLSILSGCISSYELHSFHHAAECSIPNRLPFPSPQPDNSNQGMPVVLNHNPVVHNRPIHPPANPQTPSPIMVNHEQSQPLDLSSVAPAIVARPSNYVRHSPYPPTHTEPSVNDPPQFSIYIPYIEPHFYPFSSCPFNNFRYGTGIFPGVPPPIEYDPEYENELVVVYPPPPPAHTTPHHPPQIVFPHSPWFPFWAYFNNLPPR</sequence>
<proteinExistence type="predicted"/>
<dbReference type="WBParaSite" id="HDID_0000573101-mRNA-1">
    <property type="protein sequence ID" value="HDID_0000573101-mRNA-1"/>
    <property type="gene ID" value="HDID_0000573101"/>
</dbReference>
<evidence type="ECO:0000256" key="1">
    <source>
        <dbReference type="SAM" id="MobiDB-lite"/>
    </source>
</evidence>
<dbReference type="Proteomes" id="UP000274504">
    <property type="component" value="Unassembled WGS sequence"/>
</dbReference>
<dbReference type="AlphaFoldDB" id="A0A0R3SLB6"/>
<evidence type="ECO:0000313" key="2">
    <source>
        <dbReference type="EMBL" id="VDL58047.1"/>
    </source>
</evidence>
<evidence type="ECO:0000313" key="4">
    <source>
        <dbReference type="WBParaSite" id="HDID_0000573101-mRNA-1"/>
    </source>
</evidence>
<feature type="region of interest" description="Disordered" evidence="1">
    <location>
        <begin position="1"/>
        <end position="85"/>
    </location>
</feature>
<feature type="compositionally biased region" description="Polar residues" evidence="1">
    <location>
        <begin position="55"/>
        <end position="85"/>
    </location>
</feature>
<organism evidence="4">
    <name type="scientific">Hymenolepis diminuta</name>
    <name type="common">Rat tapeworm</name>
    <dbReference type="NCBI Taxonomy" id="6216"/>
    <lineage>
        <taxon>Eukaryota</taxon>
        <taxon>Metazoa</taxon>
        <taxon>Spiralia</taxon>
        <taxon>Lophotrochozoa</taxon>
        <taxon>Platyhelminthes</taxon>
        <taxon>Cestoda</taxon>
        <taxon>Eucestoda</taxon>
        <taxon>Cyclophyllidea</taxon>
        <taxon>Hymenolepididae</taxon>
        <taxon>Hymenolepis</taxon>
    </lineage>
</organism>
<protein>
    <submittedName>
        <fullName evidence="4">PAM2 domain-containing protein</fullName>
    </submittedName>
</protein>
<evidence type="ECO:0000313" key="3">
    <source>
        <dbReference type="Proteomes" id="UP000274504"/>
    </source>
</evidence>
<dbReference type="EMBL" id="UYSG01003289">
    <property type="protein sequence ID" value="VDL58047.1"/>
    <property type="molecule type" value="Genomic_DNA"/>
</dbReference>
<gene>
    <name evidence="2" type="ORF">HDID_LOCUS5729</name>
</gene>
<reference evidence="2 3" key="2">
    <citation type="submission" date="2018-11" db="EMBL/GenBank/DDBJ databases">
        <authorList>
            <consortium name="Pathogen Informatics"/>
        </authorList>
    </citation>
    <scope>NUCLEOTIDE SEQUENCE [LARGE SCALE GENOMIC DNA]</scope>
</reference>
<name>A0A0R3SLB6_HYMDI</name>
<feature type="compositionally biased region" description="Polar residues" evidence="1">
    <location>
        <begin position="17"/>
        <end position="49"/>
    </location>
</feature>